<name>A0A7R9R311_9ACAR</name>
<dbReference type="Gene3D" id="1.10.555.10">
    <property type="entry name" value="Rho GTPase activation protein"/>
    <property type="match status" value="1"/>
</dbReference>
<evidence type="ECO:0000313" key="3">
    <source>
        <dbReference type="Proteomes" id="UP000728032"/>
    </source>
</evidence>
<dbReference type="PANTHER" id="PTHR23179:SF3">
    <property type="entry name" value="RHO GTPASE-ACTIVATING PROTEIN 20"/>
    <property type="match status" value="1"/>
</dbReference>
<dbReference type="PROSITE" id="PS50238">
    <property type="entry name" value="RHOGAP"/>
    <property type="match status" value="1"/>
</dbReference>
<feature type="domain" description="Rho-GAP" evidence="1">
    <location>
        <begin position="1"/>
        <end position="121"/>
    </location>
</feature>
<evidence type="ECO:0000259" key="1">
    <source>
        <dbReference type="PROSITE" id="PS50238"/>
    </source>
</evidence>
<sequence length="145" mass="16162">MRSLPDCLLQAQLYPQWIEAIGVSNNHECRERVQRLLQRLPAPNLLLLRHFLCALWHIVQQSALNKMCAVNLGVCVGQSLLTSNPFGNPSPVPPSSQTCEEMSKLVPKLVAYLIDHCPDLFGDQTLRLLGAPAAQLIHHDDLHLS</sequence>
<dbReference type="Pfam" id="PF00620">
    <property type="entry name" value="RhoGAP"/>
    <property type="match status" value="1"/>
</dbReference>
<dbReference type="Proteomes" id="UP000728032">
    <property type="component" value="Unassembled WGS sequence"/>
</dbReference>
<dbReference type="GO" id="GO:0007165">
    <property type="term" value="P:signal transduction"/>
    <property type="evidence" value="ECO:0007669"/>
    <property type="project" value="InterPro"/>
</dbReference>
<accession>A0A7R9R311</accession>
<protein>
    <recommendedName>
        <fullName evidence="1">Rho-GAP domain-containing protein</fullName>
    </recommendedName>
</protein>
<feature type="non-terminal residue" evidence="2">
    <location>
        <position position="145"/>
    </location>
</feature>
<dbReference type="PANTHER" id="PTHR23179">
    <property type="entry name" value="T-CELL ACTIVATION RHO GTPASE ACTIVATING PROTEIN-RELATED"/>
    <property type="match status" value="1"/>
</dbReference>
<organism evidence="2">
    <name type="scientific">Oppiella nova</name>
    <dbReference type="NCBI Taxonomy" id="334625"/>
    <lineage>
        <taxon>Eukaryota</taxon>
        <taxon>Metazoa</taxon>
        <taxon>Ecdysozoa</taxon>
        <taxon>Arthropoda</taxon>
        <taxon>Chelicerata</taxon>
        <taxon>Arachnida</taxon>
        <taxon>Acari</taxon>
        <taxon>Acariformes</taxon>
        <taxon>Sarcoptiformes</taxon>
        <taxon>Oribatida</taxon>
        <taxon>Brachypylina</taxon>
        <taxon>Oppioidea</taxon>
        <taxon>Oppiidae</taxon>
        <taxon>Oppiella</taxon>
    </lineage>
</organism>
<dbReference type="SUPFAM" id="SSF48350">
    <property type="entry name" value="GTPase activation domain, GAP"/>
    <property type="match status" value="1"/>
</dbReference>
<dbReference type="InterPro" id="IPR000198">
    <property type="entry name" value="RhoGAP_dom"/>
</dbReference>
<keyword evidence="3" id="KW-1185">Reference proteome</keyword>
<evidence type="ECO:0000313" key="2">
    <source>
        <dbReference type="EMBL" id="CAD7668012.1"/>
    </source>
</evidence>
<gene>
    <name evidence="2" type="ORF">ONB1V03_LOCUS23284</name>
</gene>
<dbReference type="EMBL" id="CAJPVJ010057907">
    <property type="protein sequence ID" value="CAG2183864.1"/>
    <property type="molecule type" value="Genomic_DNA"/>
</dbReference>
<dbReference type="EMBL" id="OC972732">
    <property type="protein sequence ID" value="CAD7668012.1"/>
    <property type="molecule type" value="Genomic_DNA"/>
</dbReference>
<dbReference type="InterPro" id="IPR008936">
    <property type="entry name" value="Rho_GTPase_activation_prot"/>
</dbReference>
<proteinExistence type="predicted"/>
<dbReference type="AlphaFoldDB" id="A0A7R9R311"/>
<reference evidence="2" key="1">
    <citation type="submission" date="2020-11" db="EMBL/GenBank/DDBJ databases">
        <authorList>
            <person name="Tran Van P."/>
        </authorList>
    </citation>
    <scope>NUCLEOTIDE SEQUENCE</scope>
</reference>
<dbReference type="OrthoDB" id="6424757at2759"/>
<dbReference type="GO" id="GO:0005096">
    <property type="term" value="F:GTPase activator activity"/>
    <property type="evidence" value="ECO:0007669"/>
    <property type="project" value="TreeGrafter"/>
</dbReference>